<sequence>MNTTTKFGVILASAMLLGACDSGEAPGSELELGEPGASAEAGEAMDAAEDDALPLGGRSQHETMGAHPPVECPGTRRVIGVLIDPDEGSCDGFDIPNEWVGSEMFSTGSPHVAGLSGPVPDGLRRFCMFEWQPSYAPVDDGMYASLFDAIDNYSMMPLEFVAPDCLGEYVQGDLSDEGNVRALRDAFLANVDALSAAEAESLPVAGYPGVGVIDSLSQEAAELPWLTPVSDHGDQMGELIRDVLCPHEGKECTQSVEYSLALDRSERTGLIDWYEGGSLGSQGSLALAIYYYVKAQREAWEADPDAVMPRMVLNLSVGWSPDPALYDTVLDPDRGPKQALEEVLRYASCQGALVFTAAGNNPDEACPGNHVGGLAPATYEGVPAPEPSYCKAMDFWPADEDNYPVFPKTPTYRPLVYAVGGVDGHDEALINARLKGTPRQVATGSSGVAMDDAGVLTTPLSGSSVATAAVTAAAAQLISVRPDLTPAEVAEAVWERGWAIGETSDFQLGAANLPVRRLSVCGAIAPEVPWLTCSAEAPDPKGNLGDYSSEVQAVLNDPTTNMATSVQPVVDPNPVCEVISWNELVRPQPETPICPHCNIQPGGGEETDDAVNMTIDTAYAGFILDVELTATDELMNVTTVNLGSQAVADLNAGFRVVRVMVDTPGVTRASLEFTVSDPTGNIVQTNPIDVL</sequence>
<protein>
    <recommendedName>
        <fullName evidence="2">Peptidase S8/S53 domain-containing protein</fullName>
    </recommendedName>
</protein>
<reference evidence="3 4" key="1">
    <citation type="submission" date="2007-06" db="EMBL/GenBank/DDBJ databases">
        <authorList>
            <person name="Shimkets L."/>
            <person name="Ferriera S."/>
            <person name="Johnson J."/>
            <person name="Kravitz S."/>
            <person name="Beeson K."/>
            <person name="Sutton G."/>
            <person name="Rogers Y.-H."/>
            <person name="Friedman R."/>
            <person name="Frazier M."/>
            <person name="Venter J.C."/>
        </authorList>
    </citation>
    <scope>NUCLEOTIDE SEQUENCE [LARGE SCALE GENOMIC DNA]</scope>
    <source>
        <strain evidence="3 4">SIR-1</strain>
    </source>
</reference>
<dbReference type="CDD" id="cd00306">
    <property type="entry name" value="Peptidases_S8_S53"/>
    <property type="match status" value="1"/>
</dbReference>
<dbReference type="InterPro" id="IPR036852">
    <property type="entry name" value="Peptidase_S8/S53_dom_sf"/>
</dbReference>
<gene>
    <name evidence="3" type="ORF">PPSIR1_02773</name>
</gene>
<dbReference type="GO" id="GO:0004252">
    <property type="term" value="F:serine-type endopeptidase activity"/>
    <property type="evidence" value="ECO:0007669"/>
    <property type="project" value="InterPro"/>
</dbReference>
<dbReference type="GO" id="GO:0006508">
    <property type="term" value="P:proteolysis"/>
    <property type="evidence" value="ECO:0007669"/>
    <property type="project" value="InterPro"/>
</dbReference>
<name>A6G925_9BACT</name>
<dbReference type="Pfam" id="PF00082">
    <property type="entry name" value="Peptidase_S8"/>
    <property type="match status" value="1"/>
</dbReference>
<dbReference type="PROSITE" id="PS51257">
    <property type="entry name" value="PROKAR_LIPOPROTEIN"/>
    <property type="match status" value="1"/>
</dbReference>
<dbReference type="RefSeq" id="WP_006973220.1">
    <property type="nucleotide sequence ID" value="NZ_ABCS01000043.1"/>
</dbReference>
<feature type="domain" description="Peptidase S8/S53" evidence="2">
    <location>
        <begin position="309"/>
        <end position="492"/>
    </location>
</feature>
<dbReference type="Gene3D" id="3.40.50.200">
    <property type="entry name" value="Peptidase S8/S53 domain"/>
    <property type="match status" value="1"/>
</dbReference>
<evidence type="ECO:0000313" key="4">
    <source>
        <dbReference type="Proteomes" id="UP000005801"/>
    </source>
</evidence>
<dbReference type="eggNOG" id="COG1404">
    <property type="taxonomic scope" value="Bacteria"/>
</dbReference>
<dbReference type="Proteomes" id="UP000005801">
    <property type="component" value="Unassembled WGS sequence"/>
</dbReference>
<evidence type="ECO:0000313" key="3">
    <source>
        <dbReference type="EMBL" id="EDM77573.1"/>
    </source>
</evidence>
<organism evidence="3 4">
    <name type="scientific">Plesiocystis pacifica SIR-1</name>
    <dbReference type="NCBI Taxonomy" id="391625"/>
    <lineage>
        <taxon>Bacteria</taxon>
        <taxon>Pseudomonadati</taxon>
        <taxon>Myxococcota</taxon>
        <taxon>Polyangia</taxon>
        <taxon>Nannocystales</taxon>
        <taxon>Nannocystaceae</taxon>
        <taxon>Plesiocystis</taxon>
    </lineage>
</organism>
<dbReference type="SUPFAM" id="SSF52743">
    <property type="entry name" value="Subtilisin-like"/>
    <property type="match status" value="1"/>
</dbReference>
<evidence type="ECO:0000256" key="1">
    <source>
        <dbReference type="SAM" id="MobiDB-lite"/>
    </source>
</evidence>
<keyword evidence="4" id="KW-1185">Reference proteome</keyword>
<dbReference type="AlphaFoldDB" id="A6G925"/>
<dbReference type="InterPro" id="IPR000209">
    <property type="entry name" value="Peptidase_S8/S53_dom"/>
</dbReference>
<feature type="region of interest" description="Disordered" evidence="1">
    <location>
        <begin position="24"/>
        <end position="46"/>
    </location>
</feature>
<dbReference type="EMBL" id="ABCS01000043">
    <property type="protein sequence ID" value="EDM77573.1"/>
    <property type="molecule type" value="Genomic_DNA"/>
</dbReference>
<dbReference type="OrthoDB" id="5494295at2"/>
<evidence type="ECO:0000259" key="2">
    <source>
        <dbReference type="Pfam" id="PF00082"/>
    </source>
</evidence>
<proteinExistence type="predicted"/>
<accession>A6G925</accession>
<comment type="caution">
    <text evidence="3">The sequence shown here is derived from an EMBL/GenBank/DDBJ whole genome shotgun (WGS) entry which is preliminary data.</text>
</comment>
<feature type="compositionally biased region" description="Low complexity" evidence="1">
    <location>
        <begin position="29"/>
        <end position="45"/>
    </location>
</feature>